<dbReference type="InterPro" id="IPR050951">
    <property type="entry name" value="Retrovirus_Pol_polyprotein"/>
</dbReference>
<proteinExistence type="predicted"/>
<dbReference type="InterPro" id="IPR043502">
    <property type="entry name" value="DNA/RNA_pol_sf"/>
</dbReference>
<dbReference type="WBParaSite" id="MCOS_0000308601-mRNA-1">
    <property type="protein sequence ID" value="MCOS_0000308601-mRNA-1"/>
    <property type="gene ID" value="MCOS_0000308601"/>
</dbReference>
<accession>A0A0R3U895</accession>
<dbReference type="Gene3D" id="3.10.10.10">
    <property type="entry name" value="HIV Type 1 Reverse Transcriptase, subunit A, domain 1"/>
    <property type="match status" value="1"/>
</dbReference>
<evidence type="ECO:0000313" key="1">
    <source>
        <dbReference type="WBParaSite" id="MCOS_0000308601-mRNA-1"/>
    </source>
</evidence>
<sequence>LAPIVVVRKANGLIRNCSDFSTGLNAALESRHDPLPAPEDPFTILSSGKYFAKLDLPDAYLQLEVAPDFRLLLTINTH</sequence>
<dbReference type="PANTHER" id="PTHR37984">
    <property type="entry name" value="PROTEIN CBG26694"/>
    <property type="match status" value="1"/>
</dbReference>
<dbReference type="Gene3D" id="3.30.70.270">
    <property type="match status" value="1"/>
</dbReference>
<reference evidence="1" key="1">
    <citation type="submission" date="2017-02" db="UniProtKB">
        <authorList>
            <consortium name="WormBaseParasite"/>
        </authorList>
    </citation>
    <scope>IDENTIFICATION</scope>
</reference>
<name>A0A0R3U895_MESCO</name>
<dbReference type="AlphaFoldDB" id="A0A0R3U895"/>
<dbReference type="SUPFAM" id="SSF56672">
    <property type="entry name" value="DNA/RNA polymerases"/>
    <property type="match status" value="1"/>
</dbReference>
<dbReference type="PANTHER" id="PTHR37984:SF5">
    <property type="entry name" value="PROTEIN NYNRIN-LIKE"/>
    <property type="match status" value="1"/>
</dbReference>
<organism evidence="1">
    <name type="scientific">Mesocestoides corti</name>
    <name type="common">Flatworm</name>
    <dbReference type="NCBI Taxonomy" id="53468"/>
    <lineage>
        <taxon>Eukaryota</taxon>
        <taxon>Metazoa</taxon>
        <taxon>Spiralia</taxon>
        <taxon>Lophotrochozoa</taxon>
        <taxon>Platyhelminthes</taxon>
        <taxon>Cestoda</taxon>
        <taxon>Eucestoda</taxon>
        <taxon>Cyclophyllidea</taxon>
        <taxon>Mesocestoididae</taxon>
        <taxon>Mesocestoides</taxon>
    </lineage>
</organism>
<dbReference type="InterPro" id="IPR043128">
    <property type="entry name" value="Rev_trsase/Diguanyl_cyclase"/>
</dbReference>
<protein>
    <submittedName>
        <fullName evidence="1">Reverse transcriptase domain-containing protein</fullName>
    </submittedName>
</protein>